<dbReference type="InterPro" id="IPR004372">
    <property type="entry name" value="Ac/propionate_kinase"/>
</dbReference>
<dbReference type="PROSITE" id="PS01075">
    <property type="entry name" value="ACETATE_KINASE_1"/>
    <property type="match status" value="1"/>
</dbReference>
<dbReference type="Proteomes" id="UP000198816">
    <property type="component" value="Unassembled WGS sequence"/>
</dbReference>
<accession>A0A1H3ALE1</accession>
<dbReference type="OrthoDB" id="9802453at2"/>
<dbReference type="Pfam" id="PF00871">
    <property type="entry name" value="Acetate_kinase"/>
    <property type="match status" value="1"/>
</dbReference>
<evidence type="ECO:0000256" key="10">
    <source>
        <dbReference type="RuleBase" id="RU003835"/>
    </source>
</evidence>
<dbReference type="NCBIfam" id="TIGR00016">
    <property type="entry name" value="ackA"/>
    <property type="match status" value="1"/>
</dbReference>
<dbReference type="GO" id="GO:0000287">
    <property type="term" value="F:magnesium ion binding"/>
    <property type="evidence" value="ECO:0007669"/>
    <property type="project" value="UniProtKB-UniRule"/>
</dbReference>
<keyword evidence="12" id="KW-1185">Reference proteome</keyword>
<dbReference type="GO" id="GO:0005829">
    <property type="term" value="C:cytosol"/>
    <property type="evidence" value="ECO:0007669"/>
    <property type="project" value="TreeGrafter"/>
</dbReference>
<evidence type="ECO:0000313" key="11">
    <source>
        <dbReference type="EMBL" id="SDX30188.1"/>
    </source>
</evidence>
<feature type="binding site" evidence="9">
    <location>
        <begin position="209"/>
        <end position="213"/>
    </location>
    <ligand>
        <name>ATP</name>
        <dbReference type="ChEBI" id="CHEBI:30616"/>
    </ligand>
</feature>
<gene>
    <name evidence="9" type="primary">ackA</name>
    <name evidence="11" type="ORF">SAMN05421783_12035</name>
</gene>
<dbReference type="SUPFAM" id="SSF53067">
    <property type="entry name" value="Actin-like ATPase domain"/>
    <property type="match status" value="2"/>
</dbReference>
<dbReference type="STRING" id="1058.SAMN05421783_12035"/>
<keyword evidence="3 9" id="KW-0808">Transferase</keyword>
<feature type="site" description="Transition state stabilizer" evidence="9">
    <location>
        <position position="182"/>
    </location>
</feature>
<organism evidence="11 12">
    <name type="scientific">Thiocapsa roseopersicina</name>
    <dbReference type="NCBI Taxonomy" id="1058"/>
    <lineage>
        <taxon>Bacteria</taxon>
        <taxon>Pseudomonadati</taxon>
        <taxon>Pseudomonadota</taxon>
        <taxon>Gammaproteobacteria</taxon>
        <taxon>Chromatiales</taxon>
        <taxon>Chromatiaceae</taxon>
        <taxon>Thiocapsa</taxon>
    </lineage>
</organism>
<dbReference type="PIRSF" id="PIRSF000722">
    <property type="entry name" value="Acetate_prop_kin"/>
    <property type="match status" value="1"/>
</dbReference>
<dbReference type="HAMAP" id="MF_00020">
    <property type="entry name" value="Acetate_kinase"/>
    <property type="match status" value="1"/>
</dbReference>
<comment type="subunit">
    <text evidence="9">Homodimer.</text>
</comment>
<feature type="binding site" evidence="9">
    <location>
        <position position="9"/>
    </location>
    <ligand>
        <name>Mg(2+)</name>
        <dbReference type="ChEBI" id="CHEBI:18420"/>
    </ligand>
</feature>
<evidence type="ECO:0000256" key="5">
    <source>
        <dbReference type="ARBA" id="ARBA00022741"/>
    </source>
</evidence>
<protein>
    <recommendedName>
        <fullName evidence="9">Acetate kinase</fullName>
        <ecNumber evidence="9">2.7.2.1</ecNumber>
    </recommendedName>
    <alternativeName>
        <fullName evidence="9">Acetokinase</fullName>
    </alternativeName>
</protein>
<evidence type="ECO:0000256" key="9">
    <source>
        <dbReference type="HAMAP-Rule" id="MF_00020"/>
    </source>
</evidence>
<keyword evidence="2 9" id="KW-0963">Cytoplasm</keyword>
<evidence type="ECO:0000256" key="2">
    <source>
        <dbReference type="ARBA" id="ARBA00022490"/>
    </source>
</evidence>
<dbReference type="PROSITE" id="PS01076">
    <property type="entry name" value="ACETATE_KINASE_2"/>
    <property type="match status" value="1"/>
</dbReference>
<reference evidence="12" key="1">
    <citation type="submission" date="2016-10" db="EMBL/GenBank/DDBJ databases">
        <authorList>
            <person name="Varghese N."/>
            <person name="Submissions S."/>
        </authorList>
    </citation>
    <scope>NUCLEOTIDE SEQUENCE [LARGE SCALE GENOMIC DNA]</scope>
    <source>
        <strain evidence="12">DSM 217</strain>
    </source>
</reference>
<keyword evidence="7 9" id="KW-0067">ATP-binding</keyword>
<evidence type="ECO:0000256" key="4">
    <source>
        <dbReference type="ARBA" id="ARBA00022723"/>
    </source>
</evidence>
<feature type="binding site" evidence="9">
    <location>
        <position position="94"/>
    </location>
    <ligand>
        <name>substrate</name>
    </ligand>
</feature>
<comment type="cofactor">
    <cofactor evidence="9">
        <name>Mg(2+)</name>
        <dbReference type="ChEBI" id="CHEBI:18420"/>
    </cofactor>
    <cofactor evidence="9">
        <name>Mn(2+)</name>
        <dbReference type="ChEBI" id="CHEBI:29035"/>
    </cofactor>
    <text evidence="9">Mg(2+). Can also accept Mn(2+).</text>
</comment>
<evidence type="ECO:0000256" key="7">
    <source>
        <dbReference type="ARBA" id="ARBA00022840"/>
    </source>
</evidence>
<proteinExistence type="inferred from homology"/>
<comment type="catalytic activity">
    <reaction evidence="9">
        <text>acetate + ATP = acetyl phosphate + ADP</text>
        <dbReference type="Rhea" id="RHEA:11352"/>
        <dbReference type="ChEBI" id="CHEBI:22191"/>
        <dbReference type="ChEBI" id="CHEBI:30089"/>
        <dbReference type="ChEBI" id="CHEBI:30616"/>
        <dbReference type="ChEBI" id="CHEBI:456216"/>
        <dbReference type="EC" id="2.7.2.1"/>
    </reaction>
</comment>
<keyword evidence="5 9" id="KW-0547">Nucleotide-binding</keyword>
<feature type="binding site" evidence="9">
    <location>
        <position position="16"/>
    </location>
    <ligand>
        <name>ATP</name>
        <dbReference type="ChEBI" id="CHEBI:30616"/>
    </ligand>
</feature>
<dbReference type="PRINTS" id="PR00471">
    <property type="entry name" value="ACETATEKNASE"/>
</dbReference>
<name>A0A1H3ALE1_THIRO</name>
<dbReference type="GO" id="GO:0006083">
    <property type="term" value="P:acetate metabolic process"/>
    <property type="evidence" value="ECO:0007669"/>
    <property type="project" value="TreeGrafter"/>
</dbReference>
<dbReference type="EC" id="2.7.2.1" evidence="9"/>
<dbReference type="EMBL" id="FNNZ01000020">
    <property type="protein sequence ID" value="SDX30188.1"/>
    <property type="molecule type" value="Genomic_DNA"/>
</dbReference>
<keyword evidence="4 9" id="KW-0479">Metal-binding</keyword>
<comment type="similarity">
    <text evidence="1 9 10">Belongs to the acetokinase family.</text>
</comment>
<dbReference type="InterPro" id="IPR000890">
    <property type="entry name" value="Aliphatic_acid_kin_short-chain"/>
</dbReference>
<evidence type="ECO:0000256" key="1">
    <source>
        <dbReference type="ARBA" id="ARBA00008748"/>
    </source>
</evidence>
<feature type="active site" description="Proton donor/acceptor" evidence="9">
    <location>
        <position position="151"/>
    </location>
</feature>
<comment type="subcellular location">
    <subcellularLocation>
        <location evidence="9">Cytoplasm</location>
    </subcellularLocation>
</comment>
<evidence type="ECO:0000313" key="12">
    <source>
        <dbReference type="Proteomes" id="UP000198816"/>
    </source>
</evidence>
<dbReference type="GO" id="GO:0005524">
    <property type="term" value="F:ATP binding"/>
    <property type="evidence" value="ECO:0007669"/>
    <property type="project" value="UniProtKB-KW"/>
</dbReference>
<comment type="pathway">
    <text evidence="9">Metabolic intermediate biosynthesis; acetyl-CoA biosynthesis; acetyl-CoA from acetate: step 1/2.</text>
</comment>
<dbReference type="RefSeq" id="WP_093035554.1">
    <property type="nucleotide sequence ID" value="NZ_FNNZ01000020.1"/>
</dbReference>
<evidence type="ECO:0000256" key="8">
    <source>
        <dbReference type="ARBA" id="ARBA00022842"/>
    </source>
</evidence>
<evidence type="ECO:0000256" key="6">
    <source>
        <dbReference type="ARBA" id="ARBA00022777"/>
    </source>
</evidence>
<feature type="binding site" evidence="9">
    <location>
        <position position="380"/>
    </location>
    <ligand>
        <name>Mg(2+)</name>
        <dbReference type="ChEBI" id="CHEBI:18420"/>
    </ligand>
</feature>
<feature type="site" description="Transition state stabilizer" evidence="9">
    <location>
        <position position="242"/>
    </location>
</feature>
<comment type="function">
    <text evidence="9">Catalyzes the formation of acetyl phosphate from acetate and ATP. Can also catalyze the reverse reaction.</text>
</comment>
<dbReference type="PANTHER" id="PTHR21060:SF21">
    <property type="entry name" value="ACETATE KINASE"/>
    <property type="match status" value="1"/>
</dbReference>
<sequence>MSDLILTLNAGSSSIKFAVYAVEGEGLQQTMKGQVEGIGTRPHFVAKSADGALLSESYWQPVEGAQGHARAFKQIWSWLASAAEGARIQAVGHRVAHGGEAYARPVLIDDAVIDVLTGLIPLVPLHQPNNLAAIRAVAADHPDLPQVACFDTGFHRGRPTVTEQFALPRALLDRGIKRYGFHGLSYEYIVERLRELAPELASGRIVVAHLGSGCSMTAMKEGRSVETTMSFSALDGVPMGTRCGVLDPGVLLFLMREERMGVSDLERLLYKESGLLGLSGVSNDLRDLHRSDDPKAAEAIDYFVYRIGQTLGALCAAIGGLDALVFTAGVGENDADIRARVCRDAAWLGIAIDLEANAAGALCISPEGRQPSVWVIPTDEERMIATHTLRVVRAAA</sequence>
<dbReference type="PANTHER" id="PTHR21060">
    <property type="entry name" value="ACETATE KINASE"/>
    <property type="match status" value="1"/>
</dbReference>
<dbReference type="Gene3D" id="3.30.420.40">
    <property type="match status" value="2"/>
</dbReference>
<dbReference type="UniPathway" id="UPA00340">
    <property type="reaction ID" value="UER00458"/>
</dbReference>
<dbReference type="InterPro" id="IPR023865">
    <property type="entry name" value="Aliphatic_acid_kinase_CS"/>
</dbReference>
<dbReference type="AlphaFoldDB" id="A0A1H3ALE1"/>
<dbReference type="GO" id="GO:0006085">
    <property type="term" value="P:acetyl-CoA biosynthetic process"/>
    <property type="evidence" value="ECO:0007669"/>
    <property type="project" value="UniProtKB-UniRule"/>
</dbReference>
<feature type="binding site" evidence="9">
    <location>
        <begin position="284"/>
        <end position="286"/>
    </location>
    <ligand>
        <name>ATP</name>
        <dbReference type="ChEBI" id="CHEBI:30616"/>
    </ligand>
</feature>
<keyword evidence="8 9" id="KW-0460">Magnesium</keyword>
<dbReference type="GO" id="GO:0008776">
    <property type="term" value="F:acetate kinase activity"/>
    <property type="evidence" value="ECO:0007669"/>
    <property type="project" value="UniProtKB-UniRule"/>
</dbReference>
<keyword evidence="6 9" id="KW-0418">Kinase</keyword>
<dbReference type="InterPro" id="IPR043129">
    <property type="entry name" value="ATPase_NBD"/>
</dbReference>
<evidence type="ECO:0000256" key="3">
    <source>
        <dbReference type="ARBA" id="ARBA00022679"/>
    </source>
</evidence>
<feature type="binding site" evidence="9">
    <location>
        <begin position="329"/>
        <end position="333"/>
    </location>
    <ligand>
        <name>ATP</name>
        <dbReference type="ChEBI" id="CHEBI:30616"/>
    </ligand>
</feature>